<accession>A0A6B9HCX8</accession>
<dbReference type="AlphaFoldDB" id="A0A6B9HCX8"/>
<organism evidence="1">
    <name type="scientific">Mycetohabitans sp</name>
    <dbReference type="NCBI Taxonomy" id="2571162"/>
    <lineage>
        <taxon>Bacteria</taxon>
        <taxon>Pseudomonadati</taxon>
        <taxon>Pseudomonadota</taxon>
        <taxon>Betaproteobacteria</taxon>
        <taxon>Burkholderiales</taxon>
        <taxon>Burkholderiaceae</taxon>
        <taxon>Mycetohabitans</taxon>
    </lineage>
</organism>
<proteinExistence type="predicted"/>
<sequence length="85" mass="10023">MIKASLFLPGEVMGWKTPFEEYLGHSSEAVRHSDRRCRLISYCRGRMLLIQRNDVNPLVSHLEPQRVVVQHKMLHHFVSRLPWSN</sequence>
<name>A0A6B9HCX8_9BURK</name>
<dbReference type="EMBL" id="MN695287">
    <property type="protein sequence ID" value="QGY72866.1"/>
    <property type="molecule type" value="Genomic_DNA"/>
</dbReference>
<protein>
    <submittedName>
        <fullName evidence="1">Uncharacterized protein</fullName>
    </submittedName>
</protein>
<reference evidence="1" key="1">
    <citation type="journal article" date="2020" name="ACS Chem. Biol.">
        <title>Genome Mining and Heterologous Expression Reveal Two Distinct Families of Lasso Peptides Highly Conserved in Endofungal Bacteria.</title>
        <authorList>
            <person name="Bratovanov E.V."/>
            <person name="Ishida K."/>
            <person name="Heinze B."/>
            <person name="Pidot S.J."/>
            <person name="Stinear T.P."/>
            <person name="Hegemann J.D."/>
            <person name="Marahiel M.A."/>
            <person name="Hertweck C."/>
        </authorList>
    </citation>
    <scope>NUCLEOTIDE SEQUENCE</scope>
    <source>
        <strain evidence="1">B6</strain>
    </source>
</reference>
<evidence type="ECO:0000313" key="1">
    <source>
        <dbReference type="EMBL" id="QGY72866.1"/>
    </source>
</evidence>